<evidence type="ECO:0000256" key="6">
    <source>
        <dbReference type="ARBA" id="ARBA00023136"/>
    </source>
</evidence>
<dbReference type="PIRSF" id="PIRSF006076">
    <property type="entry name" value="OM_assembly_OMP85"/>
    <property type="match status" value="1"/>
</dbReference>
<dbReference type="Gene3D" id="3.10.20.310">
    <property type="entry name" value="membrane protein fhac"/>
    <property type="match status" value="5"/>
</dbReference>
<keyword evidence="12" id="KW-1185">Reference proteome</keyword>
<evidence type="ECO:0000256" key="7">
    <source>
        <dbReference type="ARBA" id="ARBA00023237"/>
    </source>
</evidence>
<organism evidence="11 12">
    <name type="scientific">Rhodocista pekingensis</name>
    <dbReference type="NCBI Taxonomy" id="201185"/>
    <lineage>
        <taxon>Bacteria</taxon>
        <taxon>Pseudomonadati</taxon>
        <taxon>Pseudomonadota</taxon>
        <taxon>Alphaproteobacteria</taxon>
        <taxon>Rhodospirillales</taxon>
        <taxon>Azospirillaceae</taxon>
        <taxon>Rhodocista</taxon>
    </lineage>
</organism>
<evidence type="ECO:0000256" key="8">
    <source>
        <dbReference type="HAMAP-Rule" id="MF_01430"/>
    </source>
</evidence>
<keyword evidence="7 8" id="KW-0998">Cell outer membrane</keyword>
<keyword evidence="4 8" id="KW-0732">Signal</keyword>
<feature type="domain" description="POTRA" evidence="10">
    <location>
        <begin position="36"/>
        <end position="103"/>
    </location>
</feature>
<accession>A0ABW2KPZ7</accession>
<dbReference type="HAMAP" id="MF_01430">
    <property type="entry name" value="OM_assembly_BamA"/>
    <property type="match status" value="1"/>
</dbReference>
<keyword evidence="5 8" id="KW-0677">Repeat</keyword>
<name>A0ABW2KPZ7_9PROT</name>
<keyword evidence="2 8" id="KW-1134">Transmembrane beta strand</keyword>
<evidence type="ECO:0000256" key="3">
    <source>
        <dbReference type="ARBA" id="ARBA00022692"/>
    </source>
</evidence>
<dbReference type="Gene3D" id="2.40.160.50">
    <property type="entry name" value="membrane protein fhac: a member of the omp85/tpsb transporter family"/>
    <property type="match status" value="1"/>
</dbReference>
<gene>
    <name evidence="8 11" type="primary">bamA</name>
    <name evidence="11" type="ORF">ACFQPS_02790</name>
</gene>
<protein>
    <recommendedName>
        <fullName evidence="8 9">Outer membrane protein assembly factor BamA</fullName>
    </recommendedName>
</protein>
<evidence type="ECO:0000256" key="9">
    <source>
        <dbReference type="NCBIfam" id="TIGR03303"/>
    </source>
</evidence>
<dbReference type="PANTHER" id="PTHR12815">
    <property type="entry name" value="SORTING AND ASSEMBLY MACHINERY SAMM50 PROTEIN FAMILY MEMBER"/>
    <property type="match status" value="1"/>
</dbReference>
<comment type="subcellular location">
    <subcellularLocation>
        <location evidence="8">Cell outer membrane</location>
    </subcellularLocation>
    <subcellularLocation>
        <location evidence="1">Membrane</location>
    </subcellularLocation>
</comment>
<dbReference type="InterPro" id="IPR023707">
    <property type="entry name" value="OM_assembly_BamA"/>
</dbReference>
<feature type="signal peptide" evidence="8">
    <location>
        <begin position="1"/>
        <end position="29"/>
    </location>
</feature>
<dbReference type="RefSeq" id="WP_377356259.1">
    <property type="nucleotide sequence ID" value="NZ_JBHTCM010000004.1"/>
</dbReference>
<comment type="caution">
    <text evidence="11">The sequence shown here is derived from an EMBL/GenBank/DDBJ whole genome shotgun (WGS) entry which is preliminary data.</text>
</comment>
<dbReference type="InterPro" id="IPR000184">
    <property type="entry name" value="Bac_surfAg_D15"/>
</dbReference>
<comment type="function">
    <text evidence="8">Part of the outer membrane protein assembly complex, which is involved in assembly and insertion of beta-barrel proteins into the outer membrane.</text>
</comment>
<dbReference type="InterPro" id="IPR010827">
    <property type="entry name" value="BamA/TamA_POTRA"/>
</dbReference>
<dbReference type="PROSITE" id="PS51779">
    <property type="entry name" value="POTRA"/>
    <property type="match status" value="3"/>
</dbReference>
<feature type="domain" description="POTRA" evidence="10">
    <location>
        <begin position="357"/>
        <end position="430"/>
    </location>
</feature>
<evidence type="ECO:0000313" key="11">
    <source>
        <dbReference type="EMBL" id="MFC7332077.1"/>
    </source>
</evidence>
<evidence type="ECO:0000259" key="10">
    <source>
        <dbReference type="PROSITE" id="PS51779"/>
    </source>
</evidence>
<dbReference type="InterPro" id="IPR034746">
    <property type="entry name" value="POTRA"/>
</dbReference>
<sequence length="775" mass="87776" precursor="true">MVSRVAAACLLIGSTTATSVLALTAGAFAQEAFSGGTVREIRIEGTQRIEAATVRSYLTVQTGDPFNAERIDESLKSLFATGLFADVTLRREGGTLVVNVVENPIINRVAFEGNRRVKTDDLVAEVQLRPRVVYTRTRVQNDVQRILEIYRRSGRFAARVEPKIVQLEQNRVDLIFEIDEGPLTGVQRINFINNNIFDDTDLRDIMLTKESRWWRFLSSNDTYDPDRLNYDREQIRRHYLRNGYADFRVLSMVAELTPDREDFFITMTVDEGKRYKFGEIKIQSDIKDLDGELLRPFILAQTGDWYDADRVESSINLLSDALGDLQYAFVEVDPLLQRNEEEGTIDLLFEINQSPRVFVERIDINGNVRTLDRVIRREMLLAEGDPFSITRVRRSEQRIKDLGFFEEVTVEPKEGSTPDQSVITVEVSEQPTGEIQLGAGYSTTDGALVDFSIRERNLLGRGQDLRFSTMLSTRSQEFDVSFTEPYFMERDLAVGVDLFRVVRDDRDTITYDLESTGIVLRAGYPLSDRLRQRFQYTLSQNSIENVSIYASRFIRDQAGTTTTSSIEQLLFYDARNSRLRPTDGYFISLSNEFAGLGGSVRYLRNRLSAANYWNVYSDWVLSLTGEVGYILELGKDIRINDRFFLGGDTLRGFEPGGVGPRDLTNGNDDALGGKRFARTSLEMTVPLGSDEMGVLAHAFADAGTLGDSGLKPYVDPTDPTKSDVFRDEDALRASIGVGLSWKSPFGPIRIDLAMPLVKEDYDRTEQFRFSFGTRF</sequence>
<keyword evidence="3 8" id="KW-0812">Transmembrane</keyword>
<dbReference type="PANTHER" id="PTHR12815:SF23">
    <property type="entry name" value="OUTER MEMBRANE PROTEIN ASSEMBLY FACTOR BAMA"/>
    <property type="match status" value="1"/>
</dbReference>
<evidence type="ECO:0000256" key="1">
    <source>
        <dbReference type="ARBA" id="ARBA00004370"/>
    </source>
</evidence>
<feature type="chain" id="PRO_5044941059" description="Outer membrane protein assembly factor BamA" evidence="8">
    <location>
        <begin position="30"/>
        <end position="775"/>
    </location>
</feature>
<comment type="similarity">
    <text evidence="8">Belongs to the BamA family.</text>
</comment>
<feature type="domain" description="POTRA" evidence="10">
    <location>
        <begin position="104"/>
        <end position="181"/>
    </location>
</feature>
<evidence type="ECO:0000313" key="12">
    <source>
        <dbReference type="Proteomes" id="UP001596456"/>
    </source>
</evidence>
<dbReference type="Pfam" id="PF07244">
    <property type="entry name" value="POTRA"/>
    <property type="match status" value="5"/>
</dbReference>
<dbReference type="EMBL" id="JBHTCM010000004">
    <property type="protein sequence ID" value="MFC7332077.1"/>
    <property type="molecule type" value="Genomic_DNA"/>
</dbReference>
<dbReference type="NCBIfam" id="TIGR03303">
    <property type="entry name" value="OM_YaeT"/>
    <property type="match status" value="1"/>
</dbReference>
<dbReference type="Pfam" id="PF01103">
    <property type="entry name" value="Omp85"/>
    <property type="match status" value="1"/>
</dbReference>
<dbReference type="Proteomes" id="UP001596456">
    <property type="component" value="Unassembled WGS sequence"/>
</dbReference>
<keyword evidence="6 8" id="KW-0472">Membrane</keyword>
<dbReference type="InterPro" id="IPR039910">
    <property type="entry name" value="D15-like"/>
</dbReference>
<evidence type="ECO:0000256" key="2">
    <source>
        <dbReference type="ARBA" id="ARBA00022452"/>
    </source>
</evidence>
<proteinExistence type="inferred from homology"/>
<comment type="subunit">
    <text evidence="8">Part of the Bam complex.</text>
</comment>
<evidence type="ECO:0000256" key="4">
    <source>
        <dbReference type="ARBA" id="ARBA00022729"/>
    </source>
</evidence>
<reference evidence="12" key="1">
    <citation type="journal article" date="2019" name="Int. J. Syst. Evol. Microbiol.">
        <title>The Global Catalogue of Microorganisms (GCM) 10K type strain sequencing project: providing services to taxonomists for standard genome sequencing and annotation.</title>
        <authorList>
            <consortium name="The Broad Institute Genomics Platform"/>
            <consortium name="The Broad Institute Genome Sequencing Center for Infectious Disease"/>
            <person name="Wu L."/>
            <person name="Ma J."/>
        </authorList>
    </citation>
    <scope>NUCLEOTIDE SEQUENCE [LARGE SCALE GENOMIC DNA]</scope>
    <source>
        <strain evidence="12">CGMCC 1.16275</strain>
    </source>
</reference>
<evidence type="ECO:0000256" key="5">
    <source>
        <dbReference type="ARBA" id="ARBA00022737"/>
    </source>
</evidence>